<reference evidence="2" key="1">
    <citation type="journal article" date="2014" name="Genome Announc.">
        <title>Draft Genome Sequence of Lactobacillus oryzae Strain SG293T.</title>
        <authorList>
            <person name="Tanizawa Y."/>
            <person name="Fujisawa T."/>
            <person name="Mochizuki T."/>
            <person name="Kaminuma E."/>
            <person name="Nakamura Y."/>
            <person name="Tohno M."/>
        </authorList>
    </citation>
    <scope>NUCLEOTIDE SEQUENCE [LARGE SCALE GENOMIC DNA]</scope>
    <source>
        <strain evidence="2">SG293</strain>
    </source>
</reference>
<keyword evidence="3" id="KW-1185">Reference proteome</keyword>
<protein>
    <submittedName>
        <fullName evidence="2">Probable two-component transmembrane sensor</fullName>
    </submittedName>
</protein>
<keyword evidence="2" id="KW-0472">Membrane</keyword>
<proteinExistence type="predicted"/>
<feature type="compositionally biased region" description="Polar residues" evidence="1">
    <location>
        <begin position="40"/>
        <end position="52"/>
    </location>
</feature>
<keyword evidence="2" id="KW-0812">Transmembrane</keyword>
<dbReference type="Proteomes" id="UP000028700">
    <property type="component" value="Unassembled WGS sequence"/>
</dbReference>
<sequence length="63" mass="7458">MPKVNFGTTSFHLNELFSLIVLQKSLVSRRYRWDYRAVRESQSQVPPSNYDQRTIPEPNYSPI</sequence>
<dbReference type="RefSeq" id="WP_152551071.1">
    <property type="nucleotide sequence ID" value="NZ_BBJM01000004.1"/>
</dbReference>
<dbReference type="EMBL" id="BBJM01000004">
    <property type="protein sequence ID" value="GAK47315.1"/>
    <property type="molecule type" value="Genomic_DNA"/>
</dbReference>
<evidence type="ECO:0000256" key="1">
    <source>
        <dbReference type="SAM" id="MobiDB-lite"/>
    </source>
</evidence>
<comment type="caution">
    <text evidence="2">The sequence shown here is derived from an EMBL/GenBank/DDBJ whole genome shotgun (WGS) entry which is preliminary data.</text>
</comment>
<gene>
    <name evidence="2" type="ORF">LOSG293_040610</name>
</gene>
<accession>A0A081BGZ7</accession>
<evidence type="ECO:0000313" key="2">
    <source>
        <dbReference type="EMBL" id="GAK47315.1"/>
    </source>
</evidence>
<organism evidence="2 3">
    <name type="scientific">Secundilactobacillus oryzae JCM 18671</name>
    <dbReference type="NCBI Taxonomy" id="1291743"/>
    <lineage>
        <taxon>Bacteria</taxon>
        <taxon>Bacillati</taxon>
        <taxon>Bacillota</taxon>
        <taxon>Bacilli</taxon>
        <taxon>Lactobacillales</taxon>
        <taxon>Lactobacillaceae</taxon>
        <taxon>Secundilactobacillus</taxon>
    </lineage>
</organism>
<dbReference type="AlphaFoldDB" id="A0A081BGZ7"/>
<feature type="region of interest" description="Disordered" evidence="1">
    <location>
        <begin position="40"/>
        <end position="63"/>
    </location>
</feature>
<evidence type="ECO:0000313" key="3">
    <source>
        <dbReference type="Proteomes" id="UP000028700"/>
    </source>
</evidence>
<name>A0A081BGZ7_9LACO</name>